<evidence type="ECO:0000256" key="1">
    <source>
        <dbReference type="SAM" id="Phobius"/>
    </source>
</evidence>
<comment type="caution">
    <text evidence="2">The sequence shown here is derived from an EMBL/GenBank/DDBJ whole genome shotgun (WGS) entry which is preliminary data.</text>
</comment>
<keyword evidence="1" id="KW-0472">Membrane</keyword>
<organism evidence="2 3">
    <name type="scientific">Mangrovibacterium diazotrophicum</name>
    <dbReference type="NCBI Taxonomy" id="1261403"/>
    <lineage>
        <taxon>Bacteria</taxon>
        <taxon>Pseudomonadati</taxon>
        <taxon>Bacteroidota</taxon>
        <taxon>Bacteroidia</taxon>
        <taxon>Marinilabiliales</taxon>
        <taxon>Prolixibacteraceae</taxon>
        <taxon>Mangrovibacterium</taxon>
    </lineage>
</organism>
<sequence length="118" mass="13660">MEEQTELIDELIEKGHKFGQTTLHLVKLKTLDKTSDVLSNFVSWLPVVICVTIFFLILNFGLALWLGRMMGEIYYGFFAVAGFYALSTLIFWLFRKPLIKDPLDVSIINQILKEEEDQ</sequence>
<keyword evidence="3" id="KW-1185">Reference proteome</keyword>
<feature type="transmembrane region" description="Helical" evidence="1">
    <location>
        <begin position="73"/>
        <end position="94"/>
    </location>
</feature>
<evidence type="ECO:0000313" key="3">
    <source>
        <dbReference type="Proteomes" id="UP000283387"/>
    </source>
</evidence>
<reference evidence="2 3" key="1">
    <citation type="submission" date="2018-09" db="EMBL/GenBank/DDBJ databases">
        <title>Genomic Encyclopedia of Archaeal and Bacterial Type Strains, Phase II (KMG-II): from individual species to whole genera.</title>
        <authorList>
            <person name="Goeker M."/>
        </authorList>
    </citation>
    <scope>NUCLEOTIDE SEQUENCE [LARGE SCALE GENOMIC DNA]</scope>
    <source>
        <strain evidence="2 3">DSM 27148</strain>
    </source>
</reference>
<dbReference type="AlphaFoldDB" id="A0A419W9A7"/>
<accession>A0A419W9A7</accession>
<name>A0A419W9A7_9BACT</name>
<dbReference type="Proteomes" id="UP000283387">
    <property type="component" value="Unassembled WGS sequence"/>
</dbReference>
<keyword evidence="1" id="KW-0812">Transmembrane</keyword>
<gene>
    <name evidence="2" type="ORF">BC643_2385</name>
</gene>
<proteinExistence type="predicted"/>
<evidence type="ECO:0000313" key="2">
    <source>
        <dbReference type="EMBL" id="RKD92016.1"/>
    </source>
</evidence>
<feature type="transmembrane region" description="Helical" evidence="1">
    <location>
        <begin position="41"/>
        <end position="66"/>
    </location>
</feature>
<dbReference type="OrthoDB" id="678770at2"/>
<dbReference type="EMBL" id="RAPN01000001">
    <property type="protein sequence ID" value="RKD92016.1"/>
    <property type="molecule type" value="Genomic_DNA"/>
</dbReference>
<keyword evidence="1" id="KW-1133">Transmembrane helix</keyword>
<dbReference type="RefSeq" id="WP_120273271.1">
    <property type="nucleotide sequence ID" value="NZ_RAPN01000001.1"/>
</dbReference>
<protein>
    <submittedName>
        <fullName evidence="2">Uncharacterized protein</fullName>
    </submittedName>
</protein>